<dbReference type="Proteomes" id="UP001303532">
    <property type="component" value="Chromosome"/>
</dbReference>
<dbReference type="EMBL" id="CP116341">
    <property type="protein sequence ID" value="WOV83013.1"/>
    <property type="molecule type" value="Genomic_DNA"/>
</dbReference>
<dbReference type="RefSeq" id="WP_323690684.1">
    <property type="nucleotide sequence ID" value="NZ_CP116341.1"/>
</dbReference>
<keyword evidence="1" id="KW-0472">Membrane</keyword>
<proteinExistence type="predicted"/>
<feature type="transmembrane region" description="Helical" evidence="1">
    <location>
        <begin position="6"/>
        <end position="26"/>
    </location>
</feature>
<name>A0ABZ0KT87_9BACL</name>
<accession>A0ABZ0KT87</accession>
<evidence type="ECO:0000256" key="1">
    <source>
        <dbReference type="SAM" id="Phobius"/>
    </source>
</evidence>
<organism evidence="2 3">
    <name type="scientific">Sporosarcina jeotgali</name>
    <dbReference type="NCBI Taxonomy" id="3020056"/>
    <lineage>
        <taxon>Bacteria</taxon>
        <taxon>Bacillati</taxon>
        <taxon>Bacillota</taxon>
        <taxon>Bacilli</taxon>
        <taxon>Bacillales</taxon>
        <taxon>Caryophanaceae</taxon>
        <taxon>Sporosarcina</taxon>
    </lineage>
</organism>
<evidence type="ECO:0000313" key="2">
    <source>
        <dbReference type="EMBL" id="WOV83013.1"/>
    </source>
</evidence>
<feature type="transmembrane region" description="Helical" evidence="1">
    <location>
        <begin position="33"/>
        <end position="52"/>
    </location>
</feature>
<keyword evidence="1" id="KW-0812">Transmembrane</keyword>
<keyword evidence="3" id="KW-1185">Reference proteome</keyword>
<gene>
    <name evidence="2" type="ORF">PGH26_08660</name>
</gene>
<evidence type="ECO:0000313" key="3">
    <source>
        <dbReference type="Proteomes" id="UP001303532"/>
    </source>
</evidence>
<reference evidence="2 3" key="1">
    <citation type="submission" date="2023-01" db="EMBL/GenBank/DDBJ databases">
        <title>Sporosarcina sp. nov., isolated from Korean tranditional fermented seafood 'Jeotgal'.</title>
        <authorList>
            <person name="Yang A.-I."/>
        </authorList>
    </citation>
    <scope>NUCLEOTIDE SEQUENCE [LARGE SCALE GENOMIC DNA]</scope>
    <source>
        <strain evidence="2 3">B2O-1</strain>
    </source>
</reference>
<protein>
    <submittedName>
        <fullName evidence="2">Uncharacterized protein</fullName>
    </submittedName>
</protein>
<sequence length="251" mass="28717">MSPSELIYFFVVGVAIVIAITILWFIFRKKRRVAIAFTIILVLGFIGYVLYFPALKTNKHSEAYGIVSDYLDENYPDRVFTIRQEHYEAGLTVGNFDVNDIETPTIGVTLRVNGDEVTEIGTWSNLEYPSQHELWRELQSFYESPYSLNKDLAEIIKIDEWINGELTAFALTIDDKPAIALFNYSRAGYGLLELQEGEREGYVILEKEGYVFIYADERYSGKTVSANLGNSKESTFNVEQQKGQLIIEKQK</sequence>
<keyword evidence="1" id="KW-1133">Transmembrane helix</keyword>